<dbReference type="AlphaFoldDB" id="A0A564XXF1"/>
<reference evidence="1 2" key="1">
    <citation type="submission" date="2019-07" db="EMBL/GenBank/DDBJ databases">
        <authorList>
            <person name="Jastrzebski P J."/>
            <person name="Paukszto L."/>
            <person name="Jastrzebski P J."/>
        </authorList>
    </citation>
    <scope>NUCLEOTIDE SEQUENCE [LARGE SCALE GENOMIC DNA]</scope>
    <source>
        <strain evidence="1 2">WMS-il1</strain>
    </source>
</reference>
<evidence type="ECO:0000313" key="1">
    <source>
        <dbReference type="EMBL" id="VUZ39449.1"/>
    </source>
</evidence>
<proteinExistence type="predicted"/>
<organism evidence="1 2">
    <name type="scientific">Hymenolepis diminuta</name>
    <name type="common">Rat tapeworm</name>
    <dbReference type="NCBI Taxonomy" id="6216"/>
    <lineage>
        <taxon>Eukaryota</taxon>
        <taxon>Metazoa</taxon>
        <taxon>Spiralia</taxon>
        <taxon>Lophotrochozoa</taxon>
        <taxon>Platyhelminthes</taxon>
        <taxon>Cestoda</taxon>
        <taxon>Eucestoda</taxon>
        <taxon>Cyclophyllidea</taxon>
        <taxon>Hymenolepididae</taxon>
        <taxon>Hymenolepis</taxon>
    </lineage>
</organism>
<name>A0A564XXF1_HYMDI</name>
<keyword evidence="2" id="KW-1185">Reference proteome</keyword>
<evidence type="ECO:0000313" key="2">
    <source>
        <dbReference type="Proteomes" id="UP000321570"/>
    </source>
</evidence>
<dbReference type="EMBL" id="CABIJS010000016">
    <property type="protein sequence ID" value="VUZ39449.1"/>
    <property type="molecule type" value="Genomic_DNA"/>
</dbReference>
<sequence length="69" mass="8025">MSLKKYIRNYKGFFPLLASIIGLFPLCKEILLRQKLEGVHLEMQKSCILCCQSSRFVTLNEIKIYTIKA</sequence>
<protein>
    <submittedName>
        <fullName evidence="1">Uncharacterized protein</fullName>
    </submittedName>
</protein>
<accession>A0A564XXF1</accession>
<gene>
    <name evidence="1" type="ORF">WMSIL1_LOCUS754</name>
</gene>
<dbReference type="Proteomes" id="UP000321570">
    <property type="component" value="Unassembled WGS sequence"/>
</dbReference>